<proteinExistence type="predicted"/>
<protein>
    <submittedName>
        <fullName evidence="1">Uncharacterized protein</fullName>
    </submittedName>
</protein>
<evidence type="ECO:0000313" key="3">
    <source>
        <dbReference type="EMBL" id="WIA10051.1"/>
    </source>
</evidence>
<gene>
    <name evidence="1" type="ORF">OEZ85_010259</name>
    <name evidence="2" type="ORF">OEZ85_010260</name>
    <name evidence="3" type="ORF">OEZ85_010261</name>
</gene>
<dbReference type="Proteomes" id="UP001244341">
    <property type="component" value="Chromosome 2b"/>
</dbReference>
<dbReference type="EMBL" id="CP126209">
    <property type="protein sequence ID" value="WIA10049.1"/>
    <property type="molecule type" value="Genomic_DNA"/>
</dbReference>
<dbReference type="EMBL" id="CP126209">
    <property type="protein sequence ID" value="WIA10051.1"/>
    <property type="molecule type" value="Genomic_DNA"/>
</dbReference>
<name>A0ABY8TLQ8_TETOB</name>
<evidence type="ECO:0000313" key="4">
    <source>
        <dbReference type="Proteomes" id="UP001244341"/>
    </source>
</evidence>
<keyword evidence="4" id="KW-1185">Reference proteome</keyword>
<sequence length="449" mass="47857">MGTTVDRWCDAQCRYGYVGFPIAPRIYCDPQPDGTAEWAFPIKGDCVAFCQRLPPSIAGVSWPYSCNNGLIEGASKATWAPPSTCTGTCRDGYIGDPAPIAKCLPPKNGTAPAEWQIVQGNCIDNVCDQLPRRIIAGYWPSNCSRLEVGSTCEAICNNGFVPEPAPKAKCIPPNETYPYATWETDTTGVCRDNVCNQMPLPVQAANWPRNCSNSEVGATCTAECYNGFIGDPTPVATCTKPAENKTVAEWVVDVPDGCKDPTACRDDPCQDIAFAVQGSCVPTRGEKPSTPGSGQFSCTCFDYYKWNAGTKTCGKASLLAFAVARPVDITEMGARKRAAAVTQVAEASWIYKYGAKKASDIGGARWIAQDKGTSEANLFGVAVADAKTAWAVGSKGIIKRYNGSAWSIERTPDVGASTLRAVAALSSRKAWAGGANGVALYYDGASWRD</sequence>
<dbReference type="EMBL" id="CP126209">
    <property type="protein sequence ID" value="WIA10050.1"/>
    <property type="molecule type" value="Genomic_DNA"/>
</dbReference>
<organism evidence="1 4">
    <name type="scientific">Tetradesmus obliquus</name>
    <name type="common">Green alga</name>
    <name type="synonym">Acutodesmus obliquus</name>
    <dbReference type="NCBI Taxonomy" id="3088"/>
    <lineage>
        <taxon>Eukaryota</taxon>
        <taxon>Viridiplantae</taxon>
        <taxon>Chlorophyta</taxon>
        <taxon>core chlorophytes</taxon>
        <taxon>Chlorophyceae</taxon>
        <taxon>CS clade</taxon>
        <taxon>Sphaeropleales</taxon>
        <taxon>Scenedesmaceae</taxon>
        <taxon>Tetradesmus</taxon>
    </lineage>
</organism>
<accession>A0ABY8TLQ8</accession>
<evidence type="ECO:0000313" key="2">
    <source>
        <dbReference type="EMBL" id="WIA10050.1"/>
    </source>
</evidence>
<evidence type="ECO:0000313" key="1">
    <source>
        <dbReference type="EMBL" id="WIA10049.1"/>
    </source>
</evidence>
<reference evidence="1 4" key="1">
    <citation type="submission" date="2023-05" db="EMBL/GenBank/DDBJ databases">
        <title>A 100% complete, gapless, phased diploid assembly of the Scenedesmus obliquus UTEX 3031 genome.</title>
        <authorList>
            <person name="Biondi T.C."/>
            <person name="Hanschen E.R."/>
            <person name="Kwon T."/>
            <person name="Eng W."/>
            <person name="Kruse C.P.S."/>
            <person name="Koehler S.I."/>
            <person name="Kunde Y."/>
            <person name="Gleasner C.D."/>
            <person name="You Mak K.T."/>
            <person name="Polle J."/>
            <person name="Hovde B.T."/>
            <person name="Starkenburg S.R."/>
        </authorList>
    </citation>
    <scope>NUCLEOTIDE SEQUENCE [LARGE SCALE GENOMIC DNA]</scope>
    <source>
        <strain evidence="1 4">DOE0152z</strain>
    </source>
</reference>